<sequence>MIVSGAAVLSPGPGGVSGASLLPDEAACKVDCASVDQIAPAHDGAAAGPDALVPRADPARDFLGDYLEPTLPLDAVLPVGTMPATETPEAPRR</sequence>
<gene>
    <name evidence="1" type="ORF">DKT77_14935</name>
</gene>
<accession>A0A2V2L9D9</accession>
<comment type="caution">
    <text evidence="1">The sequence shown here is derived from an EMBL/GenBank/DDBJ whole genome shotgun (WGS) entry which is preliminary data.</text>
</comment>
<organism evidence="1 2">
    <name type="scientific">Meridianimarinicoccus roseus</name>
    <dbReference type="NCBI Taxonomy" id="2072018"/>
    <lineage>
        <taxon>Bacteria</taxon>
        <taxon>Pseudomonadati</taxon>
        <taxon>Pseudomonadota</taxon>
        <taxon>Alphaproteobacteria</taxon>
        <taxon>Rhodobacterales</taxon>
        <taxon>Paracoccaceae</taxon>
        <taxon>Meridianimarinicoccus</taxon>
    </lineage>
</organism>
<protein>
    <submittedName>
        <fullName evidence="1">Uncharacterized protein</fullName>
    </submittedName>
</protein>
<proteinExistence type="predicted"/>
<dbReference type="AlphaFoldDB" id="A0A2V2L9D9"/>
<name>A0A2V2L9D9_9RHOB</name>
<evidence type="ECO:0000313" key="2">
    <source>
        <dbReference type="Proteomes" id="UP000245680"/>
    </source>
</evidence>
<reference evidence="1 2" key="1">
    <citation type="submission" date="2018-05" db="EMBL/GenBank/DDBJ databases">
        <title>Rhodobacteraceae gen. nov., sp. nov. isolated from sea water.</title>
        <authorList>
            <person name="Ren Y."/>
        </authorList>
    </citation>
    <scope>NUCLEOTIDE SEQUENCE [LARGE SCALE GENOMIC DNA]</scope>
    <source>
        <strain evidence="1 2">TG-679</strain>
    </source>
</reference>
<evidence type="ECO:0000313" key="1">
    <source>
        <dbReference type="EMBL" id="PWR01885.1"/>
    </source>
</evidence>
<dbReference type="EMBL" id="QGKU01000047">
    <property type="protein sequence ID" value="PWR01885.1"/>
    <property type="molecule type" value="Genomic_DNA"/>
</dbReference>
<dbReference type="Proteomes" id="UP000245680">
    <property type="component" value="Unassembled WGS sequence"/>
</dbReference>
<keyword evidence="2" id="KW-1185">Reference proteome</keyword>